<dbReference type="EMBL" id="VBPB01000409">
    <property type="protein sequence ID" value="TMQ67844.1"/>
    <property type="molecule type" value="Genomic_DNA"/>
</dbReference>
<dbReference type="Proteomes" id="UP000319771">
    <property type="component" value="Unassembled WGS sequence"/>
</dbReference>
<proteinExistence type="predicted"/>
<gene>
    <name evidence="1" type="ORF">E6K81_16940</name>
</gene>
<name>A0A538TW35_UNCEI</name>
<protein>
    <recommendedName>
        <fullName evidence="3">Glycosyltransferase</fullName>
    </recommendedName>
</protein>
<evidence type="ECO:0000313" key="1">
    <source>
        <dbReference type="EMBL" id="TMQ67844.1"/>
    </source>
</evidence>
<evidence type="ECO:0008006" key="3">
    <source>
        <dbReference type="Google" id="ProtNLM"/>
    </source>
</evidence>
<dbReference type="AlphaFoldDB" id="A0A538TW35"/>
<evidence type="ECO:0000313" key="2">
    <source>
        <dbReference type="Proteomes" id="UP000319771"/>
    </source>
</evidence>
<organism evidence="1 2">
    <name type="scientific">Eiseniibacteriota bacterium</name>
    <dbReference type="NCBI Taxonomy" id="2212470"/>
    <lineage>
        <taxon>Bacteria</taxon>
        <taxon>Candidatus Eiseniibacteriota</taxon>
    </lineage>
</organism>
<accession>A0A538TW35</accession>
<reference evidence="1 2" key="1">
    <citation type="journal article" date="2019" name="Nat. Microbiol.">
        <title>Mediterranean grassland soil C-N compound turnover is dependent on rainfall and depth, and is mediated by genomically divergent microorganisms.</title>
        <authorList>
            <person name="Diamond S."/>
            <person name="Andeer P.F."/>
            <person name="Li Z."/>
            <person name="Crits-Christoph A."/>
            <person name="Burstein D."/>
            <person name="Anantharaman K."/>
            <person name="Lane K.R."/>
            <person name="Thomas B.C."/>
            <person name="Pan C."/>
            <person name="Northen T.R."/>
            <person name="Banfield J.F."/>
        </authorList>
    </citation>
    <scope>NUCLEOTIDE SEQUENCE [LARGE SCALE GENOMIC DNA]</scope>
    <source>
        <strain evidence="1">WS_11</strain>
    </source>
</reference>
<comment type="caution">
    <text evidence="1">The sequence shown here is derived from an EMBL/GenBank/DDBJ whole genome shotgun (WGS) entry which is preliminary data.</text>
</comment>
<sequence>MRDRDYGWTVEMQARAARAGLAVVEVPVRYRRRRGRSKISGTVRGVLSAGWKILFTIGRIRLGG</sequence>